<dbReference type="OrthoDB" id="10065669at2759"/>
<proteinExistence type="predicted"/>
<name>A0A8S3U8Y4_MYTED</name>
<evidence type="ECO:0008006" key="3">
    <source>
        <dbReference type="Google" id="ProtNLM"/>
    </source>
</evidence>
<keyword evidence="2" id="KW-1185">Reference proteome</keyword>
<dbReference type="PANTHER" id="PTHR46601">
    <property type="entry name" value="ULP_PROTEASE DOMAIN-CONTAINING PROTEIN"/>
    <property type="match status" value="1"/>
</dbReference>
<evidence type="ECO:0000313" key="1">
    <source>
        <dbReference type="EMBL" id="CAG2240345.1"/>
    </source>
</evidence>
<dbReference type="PANTHER" id="PTHR46601:SF1">
    <property type="entry name" value="ADF-H DOMAIN-CONTAINING PROTEIN"/>
    <property type="match status" value="1"/>
</dbReference>
<reference evidence="1" key="1">
    <citation type="submission" date="2021-03" db="EMBL/GenBank/DDBJ databases">
        <authorList>
            <person name="Bekaert M."/>
        </authorList>
    </citation>
    <scope>NUCLEOTIDE SEQUENCE</scope>
</reference>
<dbReference type="EMBL" id="CAJPWZ010002555">
    <property type="protein sequence ID" value="CAG2240345.1"/>
    <property type="molecule type" value="Genomic_DNA"/>
</dbReference>
<comment type="caution">
    <text evidence="1">The sequence shown here is derived from an EMBL/GenBank/DDBJ whole genome shotgun (WGS) entry which is preliminary data.</text>
</comment>
<gene>
    <name evidence="1" type="ORF">MEDL_52641</name>
</gene>
<sequence>MLNELVKQVCDEKCTLTWYKWDTITRKDGTKITSKKGLKCLTGSGSELIAELKKELTELSIHLFVATWQHRQFSHIISNLQPQMVVMVLDFGQNYTCFYQDEAQSAHWSAEQVTVHPSICYYKCKTCSETVKEDIVMLSGDLKHDLCWVVKSAVTRAVKARQALVTCPEEMYKFCTENLTKDCSTDESCIHNLRTFISITDIDRKIEMSAKTVQDLSTAETFEELKVITDHYSVEINNIQEPCPLPNISLTDLPVFIDADALQMIPNDIPEGNFMPVVVKGDGNCLLKSAAVLAYGNEEAQRIQSSNNT</sequence>
<dbReference type="AlphaFoldDB" id="A0A8S3U8Y4"/>
<protein>
    <recommendedName>
        <fullName evidence="3">OTU domain-containing protein</fullName>
    </recommendedName>
</protein>
<evidence type="ECO:0000313" key="2">
    <source>
        <dbReference type="Proteomes" id="UP000683360"/>
    </source>
</evidence>
<accession>A0A8S3U8Y4</accession>
<dbReference type="Proteomes" id="UP000683360">
    <property type="component" value="Unassembled WGS sequence"/>
</dbReference>
<organism evidence="1 2">
    <name type="scientific">Mytilus edulis</name>
    <name type="common">Blue mussel</name>
    <dbReference type="NCBI Taxonomy" id="6550"/>
    <lineage>
        <taxon>Eukaryota</taxon>
        <taxon>Metazoa</taxon>
        <taxon>Spiralia</taxon>
        <taxon>Lophotrochozoa</taxon>
        <taxon>Mollusca</taxon>
        <taxon>Bivalvia</taxon>
        <taxon>Autobranchia</taxon>
        <taxon>Pteriomorphia</taxon>
        <taxon>Mytilida</taxon>
        <taxon>Mytiloidea</taxon>
        <taxon>Mytilidae</taxon>
        <taxon>Mytilinae</taxon>
        <taxon>Mytilus</taxon>
    </lineage>
</organism>